<dbReference type="PANTHER" id="PTHR43268">
    <property type="entry name" value="THIOSULFATE SULFURTRANSFERASE/RHODANESE-LIKE DOMAIN-CONTAINING PROTEIN 2"/>
    <property type="match status" value="1"/>
</dbReference>
<dbReference type="GO" id="GO:0006400">
    <property type="term" value="P:tRNA modification"/>
    <property type="evidence" value="ECO:0007669"/>
    <property type="project" value="UniProtKB-UniRule"/>
</dbReference>
<keyword evidence="4" id="KW-1185">Reference proteome</keyword>
<reference evidence="3 4" key="1">
    <citation type="submission" date="2020-08" db="EMBL/GenBank/DDBJ databases">
        <title>The genome sequence of type strain Novosphingobium flavum NBRC 111647.</title>
        <authorList>
            <person name="Liu Y."/>
        </authorList>
    </citation>
    <scope>NUCLEOTIDE SEQUENCE [LARGE SCALE GENOMIC DNA]</scope>
    <source>
        <strain evidence="3 4">NBRC 111647</strain>
    </source>
</reference>
<dbReference type="InterPro" id="IPR001763">
    <property type="entry name" value="Rhodanese-like_dom"/>
</dbReference>
<dbReference type="SUPFAM" id="SSF52821">
    <property type="entry name" value="Rhodanese/Cell cycle control phosphatase"/>
    <property type="match status" value="1"/>
</dbReference>
<feature type="domain" description="Rhodanese" evidence="2">
    <location>
        <begin position="131"/>
        <end position="229"/>
    </location>
</feature>
<comment type="caution">
    <text evidence="3">The sequence shown here is derived from an EMBL/GenBank/DDBJ whole genome shotgun (WGS) entry which is preliminary data.</text>
</comment>
<dbReference type="PANTHER" id="PTHR43268:SF3">
    <property type="entry name" value="RHODANESE-LIKE DOMAIN-CONTAINING PROTEIN 7-RELATED"/>
    <property type="match status" value="1"/>
</dbReference>
<dbReference type="NCBIfam" id="NF001136">
    <property type="entry name" value="PRK00142.1-4"/>
    <property type="match status" value="1"/>
</dbReference>
<dbReference type="CDD" id="cd01518">
    <property type="entry name" value="RHOD_YceA"/>
    <property type="match status" value="1"/>
</dbReference>
<evidence type="ECO:0000313" key="4">
    <source>
        <dbReference type="Proteomes" id="UP000566813"/>
    </source>
</evidence>
<comment type="catalytic activity">
    <reaction evidence="1">
        <text>uridine(34) in tRNA + AH2 + O2 = 5-hydroxyuridine(34) in tRNA + A + H2O</text>
        <dbReference type="Rhea" id="RHEA:64224"/>
        <dbReference type="Rhea" id="RHEA-COMP:11727"/>
        <dbReference type="Rhea" id="RHEA-COMP:13381"/>
        <dbReference type="ChEBI" id="CHEBI:13193"/>
        <dbReference type="ChEBI" id="CHEBI:15377"/>
        <dbReference type="ChEBI" id="CHEBI:15379"/>
        <dbReference type="ChEBI" id="CHEBI:17499"/>
        <dbReference type="ChEBI" id="CHEBI:65315"/>
        <dbReference type="ChEBI" id="CHEBI:136877"/>
    </reaction>
</comment>
<keyword evidence="3" id="KW-0808">Transferase</keyword>
<sequence>MQTAPSESPAAVVVAALYRFARFDDPAALRGPLEQLCRAQGIRGTLLLAREGINGTIAGTSEGIARVLDHVRALPDCAGLDVKLSSAAAMPFHRMKVRLKREIVTMGQPDVDPRASVGTYVEAGDWNALISAPGTILIDTRNDYEVELGTFAGAIDPETASFRDFPAWFRRERERLLGSGKAPRVAMFCTGGIRCEKSTAFLKQEGIEEVYHLRGGILKYLETVPEGESLWQGECFVFDQRVSIGHGLVQGSHGLCHACRRPVSAQDCASPLYEEGVSCPACHGERTDEQRASYRERHRQELLAAARGVAHVGAVIETG</sequence>
<protein>
    <recommendedName>
        <fullName evidence="1">tRNA uridine(34) hydroxylase</fullName>
        <ecNumber evidence="1">1.14.-.-</ecNumber>
    </recommendedName>
    <alternativeName>
        <fullName evidence="1">tRNA hydroxylation protein O</fullName>
    </alternativeName>
</protein>
<dbReference type="Gene3D" id="3.40.250.10">
    <property type="entry name" value="Rhodanese-like domain"/>
    <property type="match status" value="1"/>
</dbReference>
<dbReference type="Pfam" id="PF17773">
    <property type="entry name" value="UPF0176_N"/>
    <property type="match status" value="1"/>
</dbReference>
<evidence type="ECO:0000256" key="1">
    <source>
        <dbReference type="HAMAP-Rule" id="MF_00469"/>
    </source>
</evidence>
<dbReference type="Proteomes" id="UP000566813">
    <property type="component" value="Unassembled WGS sequence"/>
</dbReference>
<dbReference type="GO" id="GO:0016740">
    <property type="term" value="F:transferase activity"/>
    <property type="evidence" value="ECO:0007669"/>
    <property type="project" value="UniProtKB-KW"/>
</dbReference>
<dbReference type="EMBL" id="JACLAW010000004">
    <property type="protein sequence ID" value="MBC2665235.1"/>
    <property type="molecule type" value="Genomic_DNA"/>
</dbReference>
<keyword evidence="1" id="KW-0560">Oxidoreductase</keyword>
<evidence type="ECO:0000259" key="2">
    <source>
        <dbReference type="PROSITE" id="PS50206"/>
    </source>
</evidence>
<dbReference type="AlphaFoldDB" id="A0A7X1KLH2"/>
<dbReference type="PROSITE" id="PS50206">
    <property type="entry name" value="RHODANESE_3"/>
    <property type="match status" value="1"/>
</dbReference>
<organism evidence="3 4">
    <name type="scientific">Novosphingobium flavum</name>
    <dbReference type="NCBI Taxonomy" id="1778672"/>
    <lineage>
        <taxon>Bacteria</taxon>
        <taxon>Pseudomonadati</taxon>
        <taxon>Pseudomonadota</taxon>
        <taxon>Alphaproteobacteria</taxon>
        <taxon>Sphingomonadales</taxon>
        <taxon>Sphingomonadaceae</taxon>
        <taxon>Novosphingobium</taxon>
    </lineage>
</organism>
<comment type="similarity">
    <text evidence="1">Belongs to the TrhO family.</text>
</comment>
<name>A0A7X1KLH2_9SPHN</name>
<dbReference type="InterPro" id="IPR040503">
    <property type="entry name" value="TRHO_N"/>
</dbReference>
<gene>
    <name evidence="1" type="primary">trhO</name>
    <name evidence="3" type="ORF">H7F51_06870</name>
</gene>
<dbReference type="GO" id="GO:0016705">
    <property type="term" value="F:oxidoreductase activity, acting on paired donors, with incorporation or reduction of molecular oxygen"/>
    <property type="evidence" value="ECO:0007669"/>
    <property type="project" value="UniProtKB-UniRule"/>
</dbReference>
<dbReference type="Gene3D" id="3.30.70.100">
    <property type="match status" value="1"/>
</dbReference>
<dbReference type="EC" id="1.14.-.-" evidence="1"/>
<accession>A0A7X1KLH2</accession>
<dbReference type="HAMAP" id="MF_00469">
    <property type="entry name" value="TrhO"/>
    <property type="match status" value="1"/>
</dbReference>
<dbReference type="Pfam" id="PF00581">
    <property type="entry name" value="Rhodanese"/>
    <property type="match status" value="1"/>
</dbReference>
<dbReference type="InterPro" id="IPR020936">
    <property type="entry name" value="TrhO"/>
</dbReference>
<evidence type="ECO:0000313" key="3">
    <source>
        <dbReference type="EMBL" id="MBC2665235.1"/>
    </source>
</evidence>
<keyword evidence="1" id="KW-0819">tRNA processing</keyword>
<dbReference type="InterPro" id="IPR036873">
    <property type="entry name" value="Rhodanese-like_dom_sf"/>
</dbReference>
<proteinExistence type="inferred from homology"/>
<dbReference type="SMART" id="SM00450">
    <property type="entry name" value="RHOD"/>
    <property type="match status" value="1"/>
</dbReference>
<dbReference type="RefSeq" id="WP_185663490.1">
    <property type="nucleotide sequence ID" value="NZ_JACLAW010000004.1"/>
</dbReference>
<comment type="function">
    <text evidence="1">Catalyzes oxygen-dependent 5-hydroxyuridine (ho5U) modification at position 34 in tRNAs.</text>
</comment>